<proteinExistence type="predicted"/>
<gene>
    <name evidence="1" type="ORF">C6P11_06165</name>
</gene>
<comment type="caution">
    <text evidence="1">The sequence shown here is derived from an EMBL/GenBank/DDBJ whole genome shotgun (WGS) entry which is preliminary data.</text>
</comment>
<dbReference type="EMBL" id="PVSN01000040">
    <property type="protein sequence ID" value="TGE72439.1"/>
    <property type="molecule type" value="Genomic_DNA"/>
</dbReference>
<sequence length="254" mass="28281">MDPDTIGKLADATKAGADALSLPDEVKTAALKKPAQTIGDIVTRFFNRNQLAKREQEIVEDGYLSALAAQTQIYFDENPHATLDESKAFLIGKQIQDSRFSIDNQTMRQRFAKLISATADATRNSSISPNYSSVLANLTPESADLLIRMSNKEFVPVGFFKIVEQETGNTIKNITQVLEIDHQLLMPAQGTLDELRGLGLLDFSEEATTNKELYQQIDLLELEQTQNNNLGKTTYHHGITWLTIFGKSFIDVVK</sequence>
<evidence type="ECO:0000313" key="1">
    <source>
        <dbReference type="EMBL" id="TGE72439.1"/>
    </source>
</evidence>
<evidence type="ECO:0008006" key="3">
    <source>
        <dbReference type="Google" id="ProtNLM"/>
    </source>
</evidence>
<dbReference type="InterPro" id="IPR025506">
    <property type="entry name" value="Abi_alpha"/>
</dbReference>
<name>A0A4Z0S2Z4_WEICO</name>
<accession>A0A4Z0S2Z4</accession>
<protein>
    <recommendedName>
        <fullName evidence="3">DUF4393 domain-containing protein</fullName>
    </recommendedName>
</protein>
<dbReference type="RefSeq" id="WP_135519565.1">
    <property type="nucleotide sequence ID" value="NZ_PVSN01000040.1"/>
</dbReference>
<organism evidence="1 2">
    <name type="scientific">Weissella confusa</name>
    <name type="common">Lactobacillus confusus</name>
    <dbReference type="NCBI Taxonomy" id="1583"/>
    <lineage>
        <taxon>Bacteria</taxon>
        <taxon>Bacillati</taxon>
        <taxon>Bacillota</taxon>
        <taxon>Bacilli</taxon>
        <taxon>Lactobacillales</taxon>
        <taxon>Lactobacillaceae</taxon>
        <taxon>Weissella</taxon>
    </lineage>
</organism>
<dbReference type="Pfam" id="PF14337">
    <property type="entry name" value="Abi_alpha"/>
    <property type="match status" value="1"/>
</dbReference>
<dbReference type="Proteomes" id="UP000297646">
    <property type="component" value="Unassembled WGS sequence"/>
</dbReference>
<reference evidence="1 2" key="1">
    <citation type="submission" date="2018-03" db="EMBL/GenBank/DDBJ databases">
        <title>Genome sequencing of Weissella confusa isolates.</title>
        <authorList>
            <person name="Kajala I."/>
            <person name="Baruah R."/>
            <person name="Bergsveinson J."/>
            <person name="Juvonen R."/>
            <person name="Ziola B."/>
        </authorList>
    </citation>
    <scope>NUCLEOTIDE SEQUENCE [LARGE SCALE GENOMIC DNA]</scope>
    <source>
        <strain evidence="1 2">VTT E-062653</strain>
    </source>
</reference>
<dbReference type="AlphaFoldDB" id="A0A4Z0S2Z4"/>
<dbReference type="Gene3D" id="3.30.110.190">
    <property type="match status" value="1"/>
</dbReference>
<evidence type="ECO:0000313" key="2">
    <source>
        <dbReference type="Proteomes" id="UP000297646"/>
    </source>
</evidence>